<evidence type="ECO:0000313" key="1">
    <source>
        <dbReference type="EMBL" id="CAD7194552.1"/>
    </source>
</evidence>
<proteinExistence type="predicted"/>
<dbReference type="EMBL" id="OA564513">
    <property type="protein sequence ID" value="CAD7194552.1"/>
    <property type="molecule type" value="Genomic_DNA"/>
</dbReference>
<gene>
    <name evidence="1" type="ORF">TDIB3V08_LOCUS972</name>
</gene>
<reference evidence="1" key="1">
    <citation type="submission" date="2020-11" db="EMBL/GenBank/DDBJ databases">
        <authorList>
            <person name="Tran Van P."/>
        </authorList>
    </citation>
    <scope>NUCLEOTIDE SEQUENCE</scope>
</reference>
<organism evidence="1">
    <name type="scientific">Timema douglasi</name>
    <name type="common">Walking stick</name>
    <dbReference type="NCBI Taxonomy" id="61478"/>
    <lineage>
        <taxon>Eukaryota</taxon>
        <taxon>Metazoa</taxon>
        <taxon>Ecdysozoa</taxon>
        <taxon>Arthropoda</taxon>
        <taxon>Hexapoda</taxon>
        <taxon>Insecta</taxon>
        <taxon>Pterygota</taxon>
        <taxon>Neoptera</taxon>
        <taxon>Polyneoptera</taxon>
        <taxon>Phasmatodea</taxon>
        <taxon>Timematodea</taxon>
        <taxon>Timematoidea</taxon>
        <taxon>Timematidae</taxon>
        <taxon>Timema</taxon>
    </lineage>
</organism>
<protein>
    <submittedName>
        <fullName evidence="1">Uncharacterized protein</fullName>
    </submittedName>
</protein>
<sequence>MIFLQTPVGVRQSSDDWMDYDREVKVRTSYACIRGRRISLKSFVKILFTQLKNDSYRRTEIQTDKMSNGHVKTEPRYSWSEVYPHSRGGIEENHFGKITLSTPDRDSSPDLHVIGSLVYCERDAVSEAGYITRIPVSGIFASTNVPLSRAVIFDEIDLTDLSFAECSIKNVNHSFQDLLDRRSAEIGAACRPISVSSRLAVGFQIEANLNFRCRFGQREGTL</sequence>
<dbReference type="AlphaFoldDB" id="A0A7R8VA48"/>
<name>A0A7R8VA48_TIMDO</name>
<accession>A0A7R8VA48</accession>